<comment type="caution">
    <text evidence="1">The sequence shown here is derived from an EMBL/GenBank/DDBJ whole genome shotgun (WGS) entry which is preliminary data.</text>
</comment>
<protein>
    <submittedName>
        <fullName evidence="1">Uncharacterized protein</fullName>
    </submittedName>
</protein>
<dbReference type="Proteomes" id="UP000235005">
    <property type="component" value="Unassembled WGS sequence"/>
</dbReference>
<evidence type="ECO:0000313" key="1">
    <source>
        <dbReference type="EMBL" id="PLW66582.1"/>
    </source>
</evidence>
<dbReference type="EMBL" id="PKUS01000063">
    <property type="protein sequence ID" value="PLW66582.1"/>
    <property type="molecule type" value="Genomic_DNA"/>
</dbReference>
<sequence length="124" mass="14338">MRLMKPLDKDTSLEIRYERAIKELLDLALDHSDDCARIAADVLMSASNANRTPTRKWTVNLSELARINEKQAHSVLGVIHGKTSLKRNPKLMIPNGAELFDKVWRWFYPDMTDTQKRVDNHHLT</sequence>
<evidence type="ECO:0000313" key="2">
    <source>
        <dbReference type="Proteomes" id="UP000235005"/>
    </source>
</evidence>
<gene>
    <name evidence="1" type="ORF">C0039_20795</name>
</gene>
<dbReference type="AlphaFoldDB" id="A0A2N5WWH0"/>
<organism evidence="1 2">
    <name type="scientific">Pseudohalioglobus lutimaris</name>
    <dbReference type="NCBI Taxonomy" id="1737061"/>
    <lineage>
        <taxon>Bacteria</taxon>
        <taxon>Pseudomonadati</taxon>
        <taxon>Pseudomonadota</taxon>
        <taxon>Gammaproteobacteria</taxon>
        <taxon>Cellvibrionales</taxon>
        <taxon>Halieaceae</taxon>
        <taxon>Pseudohalioglobus</taxon>
    </lineage>
</organism>
<feature type="non-terminal residue" evidence="1">
    <location>
        <position position="124"/>
    </location>
</feature>
<proteinExistence type="predicted"/>
<reference evidence="1 2" key="1">
    <citation type="submission" date="2018-01" db="EMBL/GenBank/DDBJ databases">
        <title>The draft genome sequence of Halioglobus lutimaris HF004.</title>
        <authorList>
            <person name="Du Z.-J."/>
            <person name="Shi M.-J."/>
        </authorList>
    </citation>
    <scope>NUCLEOTIDE SEQUENCE [LARGE SCALE GENOMIC DNA]</scope>
    <source>
        <strain evidence="1 2">HF004</strain>
    </source>
</reference>
<keyword evidence="2" id="KW-1185">Reference proteome</keyword>
<accession>A0A2N5WWH0</accession>
<name>A0A2N5WWH0_9GAMM</name>